<evidence type="ECO:0000256" key="3">
    <source>
        <dbReference type="ARBA" id="ARBA00022475"/>
    </source>
</evidence>
<evidence type="ECO:0000313" key="9">
    <source>
        <dbReference type="EMBL" id="PWI32409.1"/>
    </source>
</evidence>
<sequence length="287" mass="32293">MTPLERAEARFGWKLVAPTLGIIGLLILYPIAFNVYLSFFDVKLNGDKLFVGLENYAKLLSNPDYYASIATTTIYLIGTVAGTTLLGLAVALLMRHPFRGRGLVSAAILMPYFAPVISVVFGWQFLFDPVNGVFNWLVVDVLHLLDSRTNLIGDPDTAVWVVIIFDVWKHFPIAYLLILSKLTSIPRDQYEAAAIDGYGPIGRFFHVTLPEIYFVLATVVILRLIWNLNRFEDVFLLAPNVETLPVFTYYQAFTGVIDQGLAAATSVIQFSVLCVLIWFYVKKILKW</sequence>
<dbReference type="RefSeq" id="WP_109320549.1">
    <property type="nucleotide sequence ID" value="NZ_QFWT01000009.1"/>
</dbReference>
<evidence type="ECO:0000256" key="6">
    <source>
        <dbReference type="ARBA" id="ARBA00023136"/>
    </source>
</evidence>
<dbReference type="AlphaFoldDB" id="A0A2U3B6I9"/>
<feature type="transmembrane region" description="Helical" evidence="7">
    <location>
        <begin position="204"/>
        <end position="226"/>
    </location>
</feature>
<dbReference type="Gene3D" id="1.10.3720.10">
    <property type="entry name" value="MetI-like"/>
    <property type="match status" value="1"/>
</dbReference>
<keyword evidence="2 7" id="KW-0813">Transport</keyword>
<reference evidence="9 10" key="1">
    <citation type="submission" date="2018-05" db="EMBL/GenBank/DDBJ databases">
        <title>Vibrio limimaris sp. nov., isolated from marine sediment.</title>
        <authorList>
            <person name="Li C.-M."/>
        </authorList>
    </citation>
    <scope>NUCLEOTIDE SEQUENCE [LARGE SCALE GENOMIC DNA]</scope>
    <source>
        <strain evidence="9 10">E4404</strain>
    </source>
</reference>
<evidence type="ECO:0000313" key="10">
    <source>
        <dbReference type="Proteomes" id="UP000245362"/>
    </source>
</evidence>
<evidence type="ECO:0000256" key="1">
    <source>
        <dbReference type="ARBA" id="ARBA00004651"/>
    </source>
</evidence>
<dbReference type="GO" id="GO:0005886">
    <property type="term" value="C:plasma membrane"/>
    <property type="evidence" value="ECO:0007669"/>
    <property type="project" value="UniProtKB-SubCell"/>
</dbReference>
<gene>
    <name evidence="9" type="ORF">DI392_15215</name>
</gene>
<feature type="transmembrane region" description="Helical" evidence="7">
    <location>
        <begin position="106"/>
        <end position="126"/>
    </location>
</feature>
<proteinExistence type="inferred from homology"/>
<feature type="transmembrane region" description="Helical" evidence="7">
    <location>
        <begin position="65"/>
        <end position="94"/>
    </location>
</feature>
<evidence type="ECO:0000256" key="7">
    <source>
        <dbReference type="RuleBase" id="RU363032"/>
    </source>
</evidence>
<keyword evidence="4 7" id="KW-0812">Transmembrane</keyword>
<dbReference type="PROSITE" id="PS50928">
    <property type="entry name" value="ABC_TM1"/>
    <property type="match status" value="1"/>
</dbReference>
<feature type="transmembrane region" description="Helical" evidence="7">
    <location>
        <begin position="261"/>
        <end position="281"/>
    </location>
</feature>
<keyword evidence="5 7" id="KW-1133">Transmembrane helix</keyword>
<dbReference type="EMBL" id="QFWT01000009">
    <property type="protein sequence ID" value="PWI32409.1"/>
    <property type="molecule type" value="Genomic_DNA"/>
</dbReference>
<evidence type="ECO:0000259" key="8">
    <source>
        <dbReference type="PROSITE" id="PS50928"/>
    </source>
</evidence>
<organism evidence="9 10">
    <name type="scientific">Vibrio albus</name>
    <dbReference type="NCBI Taxonomy" id="2200953"/>
    <lineage>
        <taxon>Bacteria</taxon>
        <taxon>Pseudomonadati</taxon>
        <taxon>Pseudomonadota</taxon>
        <taxon>Gammaproteobacteria</taxon>
        <taxon>Vibrionales</taxon>
        <taxon>Vibrionaceae</taxon>
        <taxon>Vibrio</taxon>
    </lineage>
</organism>
<keyword evidence="3" id="KW-1003">Cell membrane</keyword>
<comment type="subcellular location">
    <subcellularLocation>
        <location evidence="1 7">Cell membrane</location>
        <topology evidence="1 7">Multi-pass membrane protein</topology>
    </subcellularLocation>
</comment>
<evidence type="ECO:0000256" key="2">
    <source>
        <dbReference type="ARBA" id="ARBA00022448"/>
    </source>
</evidence>
<dbReference type="PANTHER" id="PTHR43227:SF8">
    <property type="entry name" value="DIACETYLCHITOBIOSE UPTAKE SYSTEM PERMEASE PROTEIN DASB"/>
    <property type="match status" value="1"/>
</dbReference>
<dbReference type="InterPro" id="IPR000515">
    <property type="entry name" value="MetI-like"/>
</dbReference>
<keyword evidence="10" id="KW-1185">Reference proteome</keyword>
<dbReference type="CDD" id="cd06261">
    <property type="entry name" value="TM_PBP2"/>
    <property type="match status" value="1"/>
</dbReference>
<dbReference type="GO" id="GO:0055085">
    <property type="term" value="P:transmembrane transport"/>
    <property type="evidence" value="ECO:0007669"/>
    <property type="project" value="InterPro"/>
</dbReference>
<comment type="similarity">
    <text evidence="7">Belongs to the binding-protein-dependent transport system permease family.</text>
</comment>
<dbReference type="Proteomes" id="UP000245362">
    <property type="component" value="Unassembled WGS sequence"/>
</dbReference>
<accession>A0A2U3B6I9</accession>
<evidence type="ECO:0000256" key="5">
    <source>
        <dbReference type="ARBA" id="ARBA00022989"/>
    </source>
</evidence>
<dbReference type="SUPFAM" id="SSF161098">
    <property type="entry name" value="MetI-like"/>
    <property type="match status" value="1"/>
</dbReference>
<keyword evidence="6 7" id="KW-0472">Membrane</keyword>
<evidence type="ECO:0000256" key="4">
    <source>
        <dbReference type="ARBA" id="ARBA00022692"/>
    </source>
</evidence>
<dbReference type="Pfam" id="PF00528">
    <property type="entry name" value="BPD_transp_1"/>
    <property type="match status" value="1"/>
</dbReference>
<protein>
    <submittedName>
        <fullName evidence="9">Sugar ABC transporter permease</fullName>
    </submittedName>
</protein>
<comment type="caution">
    <text evidence="9">The sequence shown here is derived from an EMBL/GenBank/DDBJ whole genome shotgun (WGS) entry which is preliminary data.</text>
</comment>
<feature type="transmembrane region" description="Helical" evidence="7">
    <location>
        <begin position="12"/>
        <end position="32"/>
    </location>
</feature>
<dbReference type="InterPro" id="IPR035906">
    <property type="entry name" value="MetI-like_sf"/>
</dbReference>
<feature type="transmembrane region" description="Helical" evidence="7">
    <location>
        <begin position="158"/>
        <end position="179"/>
    </location>
</feature>
<feature type="domain" description="ABC transmembrane type-1" evidence="8">
    <location>
        <begin position="69"/>
        <end position="280"/>
    </location>
</feature>
<dbReference type="InterPro" id="IPR050809">
    <property type="entry name" value="UgpAE/MalFG_permease"/>
</dbReference>
<dbReference type="PANTHER" id="PTHR43227">
    <property type="entry name" value="BLL4140 PROTEIN"/>
    <property type="match status" value="1"/>
</dbReference>
<name>A0A2U3B6I9_9VIBR</name>
<dbReference type="OrthoDB" id="9785347at2"/>